<sequence length="197" mass="22063">MAAEDVCENGMLWLPSHILDEICDTKTKVNMSQPQQQHKHYHHHHHKSPKESLPLPLPLPLPQHFKSRSRPHQRQKNGPNWASGGPGMQAIFLESGRRSGGTGVFFPQRAKTNFQPNKKPACSLILLPSRVVQALNLNVHALGLPVSPKEDDKTKGRDCNSNINKNDKDVQAQCCASVISQNQSSSPEIFLPKEWTY</sequence>
<dbReference type="Proteomes" id="UP001324115">
    <property type="component" value="Unassembled WGS sequence"/>
</dbReference>
<dbReference type="EMBL" id="JAXUIC010000012">
    <property type="protein sequence ID" value="KAK4558393.1"/>
    <property type="molecule type" value="Genomic_DNA"/>
</dbReference>
<name>A0AAN7DYQ8_QUERU</name>
<evidence type="ECO:0000256" key="1">
    <source>
        <dbReference type="SAM" id="MobiDB-lite"/>
    </source>
</evidence>
<protein>
    <submittedName>
        <fullName evidence="2">Uncharacterized protein</fullName>
    </submittedName>
</protein>
<proteinExistence type="predicted"/>
<feature type="compositionally biased region" description="Basic residues" evidence="1">
    <location>
        <begin position="37"/>
        <end position="48"/>
    </location>
</feature>
<accession>A0AAN7DYQ8</accession>
<evidence type="ECO:0000313" key="3">
    <source>
        <dbReference type="Proteomes" id="UP001324115"/>
    </source>
</evidence>
<feature type="region of interest" description="Disordered" evidence="1">
    <location>
        <begin position="29"/>
        <end position="88"/>
    </location>
</feature>
<dbReference type="AlphaFoldDB" id="A0AAN7DYQ8"/>
<feature type="compositionally biased region" description="Basic residues" evidence="1">
    <location>
        <begin position="65"/>
        <end position="75"/>
    </location>
</feature>
<dbReference type="PANTHER" id="PTHR33356">
    <property type="entry name" value="TIP41-LIKE PROTEIN"/>
    <property type="match status" value="1"/>
</dbReference>
<reference evidence="2 3" key="1">
    <citation type="journal article" date="2023" name="G3 (Bethesda)">
        <title>A haplotype-resolved chromosome-scale genome for Quercus rubra L. provides insights into the genetics of adaptive traits for red oak species.</title>
        <authorList>
            <person name="Kapoor B."/>
            <person name="Jenkins J."/>
            <person name="Schmutz J."/>
            <person name="Zhebentyayeva T."/>
            <person name="Kuelheim C."/>
            <person name="Coggeshall M."/>
            <person name="Heim C."/>
            <person name="Lasky J.R."/>
            <person name="Leites L."/>
            <person name="Islam-Faridi N."/>
            <person name="Romero-Severson J."/>
            <person name="DeLeo V.L."/>
            <person name="Lucas S.M."/>
            <person name="Lazic D."/>
            <person name="Gailing O."/>
            <person name="Carlson J."/>
            <person name="Staton M."/>
        </authorList>
    </citation>
    <scope>NUCLEOTIDE SEQUENCE [LARGE SCALE GENOMIC DNA]</scope>
    <source>
        <strain evidence="2">Pseudo-F2</strain>
    </source>
</reference>
<organism evidence="2 3">
    <name type="scientific">Quercus rubra</name>
    <name type="common">Northern red oak</name>
    <name type="synonym">Quercus borealis</name>
    <dbReference type="NCBI Taxonomy" id="3512"/>
    <lineage>
        <taxon>Eukaryota</taxon>
        <taxon>Viridiplantae</taxon>
        <taxon>Streptophyta</taxon>
        <taxon>Embryophyta</taxon>
        <taxon>Tracheophyta</taxon>
        <taxon>Spermatophyta</taxon>
        <taxon>Magnoliopsida</taxon>
        <taxon>eudicotyledons</taxon>
        <taxon>Gunneridae</taxon>
        <taxon>Pentapetalae</taxon>
        <taxon>rosids</taxon>
        <taxon>fabids</taxon>
        <taxon>Fagales</taxon>
        <taxon>Fagaceae</taxon>
        <taxon>Quercus</taxon>
    </lineage>
</organism>
<evidence type="ECO:0000313" key="2">
    <source>
        <dbReference type="EMBL" id="KAK4558393.1"/>
    </source>
</evidence>
<comment type="caution">
    <text evidence="2">The sequence shown here is derived from an EMBL/GenBank/DDBJ whole genome shotgun (WGS) entry which is preliminary data.</text>
</comment>
<gene>
    <name evidence="2" type="ORF">RGQ29_007942</name>
</gene>
<keyword evidence="3" id="KW-1185">Reference proteome</keyword>
<dbReference type="PANTHER" id="PTHR33356:SF13">
    <property type="entry name" value="DUF4005 DOMAIN-CONTAINING PROTEIN"/>
    <property type="match status" value="1"/>
</dbReference>